<comment type="caution">
    <text evidence="11">The sequence shown here is derived from an EMBL/GenBank/DDBJ whole genome shotgun (WGS) entry which is preliminary data.</text>
</comment>
<feature type="transmembrane region" description="Helical" evidence="9">
    <location>
        <begin position="68"/>
        <end position="91"/>
    </location>
</feature>
<proteinExistence type="predicted"/>
<dbReference type="EMBL" id="WJBU01000001">
    <property type="protein sequence ID" value="MRD45701.1"/>
    <property type="molecule type" value="Genomic_DNA"/>
</dbReference>
<keyword evidence="6 9" id="KW-0472">Membrane</keyword>
<feature type="transmembrane region" description="Helical" evidence="9">
    <location>
        <begin position="97"/>
        <end position="116"/>
    </location>
</feature>
<evidence type="ECO:0000256" key="4">
    <source>
        <dbReference type="ARBA" id="ARBA00022692"/>
    </source>
</evidence>
<keyword evidence="2" id="KW-1003">Cell membrane</keyword>
<keyword evidence="4 9" id="KW-0812">Transmembrane</keyword>
<reference evidence="11 12" key="1">
    <citation type="submission" date="2019-11" db="EMBL/GenBank/DDBJ databases">
        <title>Caenimonas koreensis gen. nov., sp. nov., isolated from activated sludge.</title>
        <authorList>
            <person name="Seung H.R."/>
        </authorList>
    </citation>
    <scope>NUCLEOTIDE SEQUENCE [LARGE SCALE GENOMIC DNA]</scope>
    <source>
        <strain evidence="11 12">EMB320</strain>
    </source>
</reference>
<feature type="region of interest" description="Disordered" evidence="8">
    <location>
        <begin position="516"/>
        <end position="551"/>
    </location>
</feature>
<keyword evidence="12" id="KW-1185">Reference proteome</keyword>
<feature type="transmembrane region" description="Helical" evidence="9">
    <location>
        <begin position="168"/>
        <end position="195"/>
    </location>
</feature>
<dbReference type="InterPro" id="IPR004681">
    <property type="entry name" value="TRAP_DctM"/>
</dbReference>
<gene>
    <name evidence="11" type="ORF">GHT07_00295</name>
</gene>
<dbReference type="PANTHER" id="PTHR33362">
    <property type="entry name" value="SIALIC ACID TRAP TRANSPORTER PERMEASE PROTEIN SIAT-RELATED"/>
    <property type="match status" value="1"/>
</dbReference>
<feature type="transmembrane region" description="Helical" evidence="9">
    <location>
        <begin position="352"/>
        <end position="380"/>
    </location>
</feature>
<feature type="transmembrane region" description="Helical" evidence="9">
    <location>
        <begin position="400"/>
        <end position="433"/>
    </location>
</feature>
<evidence type="ECO:0000259" key="10">
    <source>
        <dbReference type="Pfam" id="PF06808"/>
    </source>
</evidence>
<feature type="domain" description="TRAP C4-dicarboxylate transport system permease DctM subunit" evidence="10">
    <location>
        <begin position="75"/>
        <end position="503"/>
    </location>
</feature>
<evidence type="ECO:0000256" key="2">
    <source>
        <dbReference type="ARBA" id="ARBA00022475"/>
    </source>
</evidence>
<dbReference type="Pfam" id="PF06808">
    <property type="entry name" value="DctM"/>
    <property type="match status" value="1"/>
</dbReference>
<protein>
    <submittedName>
        <fullName evidence="11">TRAP transporter large permease subunit</fullName>
    </submittedName>
</protein>
<feature type="transmembrane region" description="Helical" evidence="9">
    <location>
        <begin position="484"/>
        <end position="505"/>
    </location>
</feature>
<feature type="transmembrane region" description="Helical" evidence="9">
    <location>
        <begin position="207"/>
        <end position="230"/>
    </location>
</feature>
<feature type="transmembrane region" description="Helical" evidence="9">
    <location>
        <begin position="258"/>
        <end position="279"/>
    </location>
</feature>
<evidence type="ECO:0000256" key="9">
    <source>
        <dbReference type="SAM" id="Phobius"/>
    </source>
</evidence>
<evidence type="ECO:0000256" key="8">
    <source>
        <dbReference type="SAM" id="MobiDB-lite"/>
    </source>
</evidence>
<evidence type="ECO:0000256" key="1">
    <source>
        <dbReference type="ARBA" id="ARBA00004429"/>
    </source>
</evidence>
<dbReference type="PANTHER" id="PTHR33362:SF7">
    <property type="entry name" value="SLL1103 PROTEIN"/>
    <property type="match status" value="1"/>
</dbReference>
<feature type="transmembrane region" description="Helical" evidence="9">
    <location>
        <begin position="445"/>
        <end position="464"/>
    </location>
</feature>
<dbReference type="GO" id="GO:0005886">
    <property type="term" value="C:plasma membrane"/>
    <property type="evidence" value="ECO:0007669"/>
    <property type="project" value="UniProtKB-SubCell"/>
</dbReference>
<evidence type="ECO:0000256" key="5">
    <source>
        <dbReference type="ARBA" id="ARBA00022989"/>
    </source>
</evidence>
<evidence type="ECO:0000256" key="3">
    <source>
        <dbReference type="ARBA" id="ARBA00022519"/>
    </source>
</evidence>
<dbReference type="InterPro" id="IPR010656">
    <property type="entry name" value="DctM"/>
</dbReference>
<organism evidence="11 12">
    <name type="scientific">Caenimonas koreensis DSM 17982</name>
    <dbReference type="NCBI Taxonomy" id="1121255"/>
    <lineage>
        <taxon>Bacteria</taxon>
        <taxon>Pseudomonadati</taxon>
        <taxon>Pseudomonadota</taxon>
        <taxon>Betaproteobacteria</taxon>
        <taxon>Burkholderiales</taxon>
        <taxon>Comamonadaceae</taxon>
        <taxon>Caenimonas</taxon>
    </lineage>
</organism>
<comment type="subcellular location">
    <subcellularLocation>
        <location evidence="1 7">Cell inner membrane</location>
        <topology evidence="1 7">Multi-pass membrane protein</topology>
    </subcellularLocation>
</comment>
<keyword evidence="3 7" id="KW-0997">Cell inner membrane</keyword>
<dbReference type="GO" id="GO:0022857">
    <property type="term" value="F:transmembrane transporter activity"/>
    <property type="evidence" value="ECO:0007669"/>
    <property type="project" value="UniProtKB-UniRule"/>
</dbReference>
<comment type="function">
    <text evidence="7">Part of the tripartite ATP-independent periplasmic (TRAP) transport system.</text>
</comment>
<name>A0A844B567_9BURK</name>
<feature type="transmembrane region" description="Helical" evidence="9">
    <location>
        <begin position="299"/>
        <end position="316"/>
    </location>
</feature>
<evidence type="ECO:0000256" key="7">
    <source>
        <dbReference type="RuleBase" id="RU369079"/>
    </source>
</evidence>
<evidence type="ECO:0000256" key="6">
    <source>
        <dbReference type="ARBA" id="ARBA00023136"/>
    </source>
</evidence>
<dbReference type="AlphaFoldDB" id="A0A844B567"/>
<dbReference type="Proteomes" id="UP000487350">
    <property type="component" value="Unassembled WGS sequence"/>
</dbReference>
<evidence type="ECO:0000313" key="11">
    <source>
        <dbReference type="EMBL" id="MRD45701.1"/>
    </source>
</evidence>
<keyword evidence="5 9" id="KW-1133">Transmembrane helix</keyword>
<feature type="transmembrane region" description="Helical" evidence="9">
    <location>
        <begin position="322"/>
        <end position="340"/>
    </location>
</feature>
<dbReference type="OrthoDB" id="8852724at2"/>
<keyword evidence="7" id="KW-0813">Transport</keyword>
<sequence length="551" mass="57831">MRGAVGPVCVVDVGAAGLALRRPARTLRRDAQPRLLHHQAVAGCDAGAGCRARHCAHKACDRAFMNSAGLWMLLVLAVAIVTTGLPVWALLIGVASLFSAIGLVMGTFDVAILAALGGRIVNLLEHDLLQAMPLYVFIGVLLQRVAVADALFESAARLFRRTGAGEPLAALAVGALIAPMNGSVASSSALLARLVAPRLHRLAAPNALSLVSVAATIGVVVPPSLVLLLLGDAMLRAHTEASNLPGYVAGERILNTQDVLLCALLPALAILLAWAVVVWRKDRLVANASADLPLPRSHVWLAAATTAIIVALLGSVFSGRMFAVEAAATGACLLVIATLVTRKLDAAQWQSVLFDTLALSGALFALLVGATTFSLVLRIFGTDRWLADMILASPLPPMATAGLVLLSVALCAWVLDAFEMIFVVIPIVAPLLIMQLGDARQAAVLLLLVLQMSFLLPPMGYAILMARATSHLPSVGNRDLLRSLAPFVAVQLIAIVTVFAAPQVVHMLDRPNARLAADRPAGTQAPSDADIVKQMEEMAQQPEPSEDAPRK</sequence>
<accession>A0A844B567</accession>
<evidence type="ECO:0000313" key="12">
    <source>
        <dbReference type="Proteomes" id="UP000487350"/>
    </source>
</evidence>